<evidence type="ECO:0000313" key="2">
    <source>
        <dbReference type="EMBL" id="SDX74043.1"/>
    </source>
</evidence>
<name>A0A1H3E5M3_EUBBA</name>
<dbReference type="EMBL" id="FNOU01000006">
    <property type="protein sequence ID" value="SDX74043.1"/>
    <property type="molecule type" value="Genomic_DNA"/>
</dbReference>
<keyword evidence="1" id="KW-0175">Coiled coil</keyword>
<gene>
    <name evidence="2" type="ORF">SAMN04488579_106116</name>
</gene>
<evidence type="ECO:0000256" key="1">
    <source>
        <dbReference type="SAM" id="Coils"/>
    </source>
</evidence>
<reference evidence="3" key="1">
    <citation type="submission" date="2016-10" db="EMBL/GenBank/DDBJ databases">
        <authorList>
            <person name="Varghese N."/>
            <person name="Submissions S."/>
        </authorList>
    </citation>
    <scope>NUCLEOTIDE SEQUENCE [LARGE SCALE GENOMIC DNA]</scope>
    <source>
        <strain evidence="3">VPI 5359</strain>
    </source>
</reference>
<feature type="coiled-coil region" evidence="1">
    <location>
        <begin position="55"/>
        <end position="82"/>
    </location>
</feature>
<dbReference type="Proteomes" id="UP000199652">
    <property type="component" value="Unassembled WGS sequence"/>
</dbReference>
<organism evidence="2 3">
    <name type="scientific">Eubacterium barkeri</name>
    <name type="common">Clostridium barkeri</name>
    <dbReference type="NCBI Taxonomy" id="1528"/>
    <lineage>
        <taxon>Bacteria</taxon>
        <taxon>Bacillati</taxon>
        <taxon>Bacillota</taxon>
        <taxon>Clostridia</taxon>
        <taxon>Eubacteriales</taxon>
        <taxon>Eubacteriaceae</taxon>
        <taxon>Eubacterium</taxon>
    </lineage>
</organism>
<protein>
    <submittedName>
        <fullName evidence="2">Uncharacterized protein</fullName>
    </submittedName>
</protein>
<keyword evidence="3" id="KW-1185">Reference proteome</keyword>
<dbReference type="RefSeq" id="WP_090244246.1">
    <property type="nucleotide sequence ID" value="NZ_FNOU01000006.1"/>
</dbReference>
<dbReference type="AlphaFoldDB" id="A0A1H3E5M3"/>
<sequence>MNLLGQAVNHKIFGKGIITDHCDNKITVHFEKNKKIFLFPDAVPRYLTLKNTAIQKKIEKINKAWEQKINEKRRKAAEENQYRSLLYTMKIPPKSQMAYNLSEEALDGLKYVDTGCFLSGLNKGKPRIPANIQPNSAIVLTDCTPGNEDERKIIGVSMVDEHFWGDTCTDGRVKLHETYQLILPHEHRISFWKYFKKNVIQNPWGSVPFKYVQNQVMEKILFDICQRTAETVKAAEAMGIYRYFCRINRIPEKLTIHKEIEKSNVL</sequence>
<accession>A0A1H3E5M3</accession>
<evidence type="ECO:0000313" key="3">
    <source>
        <dbReference type="Proteomes" id="UP000199652"/>
    </source>
</evidence>
<proteinExistence type="predicted"/>
<dbReference type="OrthoDB" id="9757917at2"/>